<proteinExistence type="predicted"/>
<evidence type="ECO:0000313" key="2">
    <source>
        <dbReference type="EMBL" id="GEU38433.1"/>
    </source>
</evidence>
<protein>
    <submittedName>
        <fullName evidence="2">Transposon TX1 putative 149 kDa protein</fullName>
    </submittedName>
</protein>
<dbReference type="EMBL" id="BKCJ010001051">
    <property type="protein sequence ID" value="GEU38433.1"/>
    <property type="molecule type" value="Genomic_DNA"/>
</dbReference>
<feature type="compositionally biased region" description="Basic and acidic residues" evidence="1">
    <location>
        <begin position="181"/>
        <end position="194"/>
    </location>
</feature>
<dbReference type="AlphaFoldDB" id="A0A6L2JND2"/>
<gene>
    <name evidence="2" type="ORF">Tci_010411</name>
</gene>
<sequence length="194" mass="21871">PISLIGSLYKVIAKVLANRLVTVLDDIVDEIQSTFGRSIPPVVQESPDESSAEETLLIKRKYVKKRQPAKKNDKNVNESWTPDEEAAVCKSWINTYENNKDENGKKTNGFWMAVTAYFHKETRSTKRSHESVNCKWKNRICPKAKYLGSKKSRTSESAPNSAHSGLNLNEEAAGSVDEEIKESRPVGQDKTKRM</sequence>
<name>A0A6L2JND2_TANCI</name>
<comment type="caution">
    <text evidence="2">The sequence shown here is derived from an EMBL/GenBank/DDBJ whole genome shotgun (WGS) entry which is preliminary data.</text>
</comment>
<organism evidence="2">
    <name type="scientific">Tanacetum cinerariifolium</name>
    <name type="common">Dalmatian daisy</name>
    <name type="synonym">Chrysanthemum cinerariifolium</name>
    <dbReference type="NCBI Taxonomy" id="118510"/>
    <lineage>
        <taxon>Eukaryota</taxon>
        <taxon>Viridiplantae</taxon>
        <taxon>Streptophyta</taxon>
        <taxon>Embryophyta</taxon>
        <taxon>Tracheophyta</taxon>
        <taxon>Spermatophyta</taxon>
        <taxon>Magnoliopsida</taxon>
        <taxon>eudicotyledons</taxon>
        <taxon>Gunneridae</taxon>
        <taxon>Pentapetalae</taxon>
        <taxon>asterids</taxon>
        <taxon>campanulids</taxon>
        <taxon>Asterales</taxon>
        <taxon>Asteraceae</taxon>
        <taxon>Asteroideae</taxon>
        <taxon>Anthemideae</taxon>
        <taxon>Anthemidinae</taxon>
        <taxon>Tanacetum</taxon>
    </lineage>
</organism>
<feature type="non-terminal residue" evidence="2">
    <location>
        <position position="1"/>
    </location>
</feature>
<reference evidence="2" key="1">
    <citation type="journal article" date="2019" name="Sci. Rep.">
        <title>Draft genome of Tanacetum cinerariifolium, the natural source of mosquito coil.</title>
        <authorList>
            <person name="Yamashiro T."/>
            <person name="Shiraishi A."/>
            <person name="Satake H."/>
            <person name="Nakayama K."/>
        </authorList>
    </citation>
    <scope>NUCLEOTIDE SEQUENCE</scope>
</reference>
<accession>A0A6L2JND2</accession>
<evidence type="ECO:0000256" key="1">
    <source>
        <dbReference type="SAM" id="MobiDB-lite"/>
    </source>
</evidence>
<feature type="compositionally biased region" description="Polar residues" evidence="1">
    <location>
        <begin position="155"/>
        <end position="167"/>
    </location>
</feature>
<feature type="region of interest" description="Disordered" evidence="1">
    <location>
        <begin position="147"/>
        <end position="194"/>
    </location>
</feature>